<accession>A0ABR0ETL2</accession>
<feature type="signal peptide" evidence="1">
    <location>
        <begin position="1"/>
        <end position="19"/>
    </location>
</feature>
<name>A0ABR0ETL2_ZASCE</name>
<keyword evidence="3" id="KW-1185">Reference proteome</keyword>
<dbReference type="Proteomes" id="UP001305779">
    <property type="component" value="Unassembled WGS sequence"/>
</dbReference>
<sequence length="294" mass="31520">MHPVLLPLSFLCTTAVVAPFSDNLSRWIRHGIGAGDAGQIPFEFPLPNGFPTIQVPSQSLLDIEKQAHGTLPNGALPTSLADASATTFQAIAFGELFEVAYFTSLINNITASVPGYEFTNDKARSTVFDALLAIQAQEELHAIGVNAILSSAKRTPVEPYIPSALPFLTRSAGPFAYSYINQNFIVPGTCKPPIDVPIFRPLHVGGKCFEPRDHDIQFSFTKDGSGEDIDNLSMIFISQQNLPVVRGLGNVTVEGDEVRFVVGLPFQEGLMNGLTIVAVTKTAGPFGTVDESVG</sequence>
<evidence type="ECO:0000313" key="2">
    <source>
        <dbReference type="EMBL" id="KAK4504536.1"/>
    </source>
</evidence>
<proteinExistence type="predicted"/>
<dbReference type="EMBL" id="JAXOVC010000003">
    <property type="protein sequence ID" value="KAK4504536.1"/>
    <property type="molecule type" value="Genomic_DNA"/>
</dbReference>
<evidence type="ECO:0000313" key="3">
    <source>
        <dbReference type="Proteomes" id="UP001305779"/>
    </source>
</evidence>
<evidence type="ECO:0000256" key="1">
    <source>
        <dbReference type="SAM" id="SignalP"/>
    </source>
</evidence>
<evidence type="ECO:0008006" key="4">
    <source>
        <dbReference type="Google" id="ProtNLM"/>
    </source>
</evidence>
<reference evidence="2 3" key="1">
    <citation type="journal article" date="2023" name="G3 (Bethesda)">
        <title>A chromosome-level genome assembly of Zasmidium syzygii isolated from banana leaves.</title>
        <authorList>
            <person name="van Westerhoven A.C."/>
            <person name="Mehrabi R."/>
            <person name="Talebi R."/>
            <person name="Steentjes M.B.F."/>
            <person name="Corcolon B."/>
            <person name="Chong P.A."/>
            <person name="Kema G.H.J."/>
            <person name="Seidl M.F."/>
        </authorList>
    </citation>
    <scope>NUCLEOTIDE SEQUENCE [LARGE SCALE GENOMIC DNA]</scope>
    <source>
        <strain evidence="2 3">P124</strain>
    </source>
</reference>
<organism evidence="2 3">
    <name type="scientific">Zasmidium cellare</name>
    <name type="common">Wine cellar mold</name>
    <name type="synonym">Racodium cellare</name>
    <dbReference type="NCBI Taxonomy" id="395010"/>
    <lineage>
        <taxon>Eukaryota</taxon>
        <taxon>Fungi</taxon>
        <taxon>Dikarya</taxon>
        <taxon>Ascomycota</taxon>
        <taxon>Pezizomycotina</taxon>
        <taxon>Dothideomycetes</taxon>
        <taxon>Dothideomycetidae</taxon>
        <taxon>Mycosphaerellales</taxon>
        <taxon>Mycosphaerellaceae</taxon>
        <taxon>Zasmidium</taxon>
    </lineage>
</organism>
<feature type="chain" id="PRO_5045085123" description="Sexual development protein" evidence="1">
    <location>
        <begin position="20"/>
        <end position="294"/>
    </location>
</feature>
<comment type="caution">
    <text evidence="2">The sequence shown here is derived from an EMBL/GenBank/DDBJ whole genome shotgun (WGS) entry which is preliminary data.</text>
</comment>
<protein>
    <recommendedName>
        <fullName evidence="4">Sexual development protein</fullName>
    </recommendedName>
</protein>
<gene>
    <name evidence="2" type="ORF">PRZ48_005452</name>
</gene>
<keyword evidence="1" id="KW-0732">Signal</keyword>